<accession>A0AAV4MEE1</accession>
<evidence type="ECO:0000313" key="2">
    <source>
        <dbReference type="Proteomes" id="UP001054837"/>
    </source>
</evidence>
<name>A0AAV4MEE1_9ARAC</name>
<dbReference type="Proteomes" id="UP001054837">
    <property type="component" value="Unassembled WGS sequence"/>
</dbReference>
<protein>
    <submittedName>
        <fullName evidence="1">Uncharacterized protein</fullName>
    </submittedName>
</protein>
<organism evidence="1 2">
    <name type="scientific">Caerostris darwini</name>
    <dbReference type="NCBI Taxonomy" id="1538125"/>
    <lineage>
        <taxon>Eukaryota</taxon>
        <taxon>Metazoa</taxon>
        <taxon>Ecdysozoa</taxon>
        <taxon>Arthropoda</taxon>
        <taxon>Chelicerata</taxon>
        <taxon>Arachnida</taxon>
        <taxon>Araneae</taxon>
        <taxon>Araneomorphae</taxon>
        <taxon>Entelegynae</taxon>
        <taxon>Araneoidea</taxon>
        <taxon>Araneidae</taxon>
        <taxon>Caerostris</taxon>
    </lineage>
</organism>
<evidence type="ECO:0000313" key="1">
    <source>
        <dbReference type="EMBL" id="GIX70047.1"/>
    </source>
</evidence>
<keyword evidence="2" id="KW-1185">Reference proteome</keyword>
<proteinExistence type="predicted"/>
<sequence>MTAAHVITQIRIGLEPYHTLAAQVITPFCWSYEKTLKFQIGRSTVCVRGHHNMSNLLFKNRSCCKKYPNLSPTILYLSTLLLHFAGRMRKRCKFQIGNFTVCIRGNRNMSNLVFKNRSCCKKCPNLRPTIR</sequence>
<dbReference type="EMBL" id="BPLQ01000329">
    <property type="protein sequence ID" value="GIX70047.1"/>
    <property type="molecule type" value="Genomic_DNA"/>
</dbReference>
<reference evidence="1 2" key="1">
    <citation type="submission" date="2021-06" db="EMBL/GenBank/DDBJ databases">
        <title>Caerostris darwini draft genome.</title>
        <authorList>
            <person name="Kono N."/>
            <person name="Arakawa K."/>
        </authorList>
    </citation>
    <scope>NUCLEOTIDE SEQUENCE [LARGE SCALE GENOMIC DNA]</scope>
</reference>
<dbReference type="AlphaFoldDB" id="A0AAV4MEE1"/>
<comment type="caution">
    <text evidence="1">The sequence shown here is derived from an EMBL/GenBank/DDBJ whole genome shotgun (WGS) entry which is preliminary data.</text>
</comment>
<gene>
    <name evidence="1" type="ORF">CDAR_573851</name>
</gene>